<evidence type="ECO:0000256" key="5">
    <source>
        <dbReference type="SAM" id="SignalP"/>
    </source>
</evidence>
<dbReference type="PIRSF" id="PIRSF004846">
    <property type="entry name" value="ModA"/>
    <property type="match status" value="1"/>
</dbReference>
<evidence type="ECO:0000256" key="4">
    <source>
        <dbReference type="PIRSR" id="PIRSR004846-1"/>
    </source>
</evidence>
<feature type="binding site" evidence="4">
    <location>
        <position position="171"/>
    </location>
    <ligand>
        <name>molybdate</name>
        <dbReference type="ChEBI" id="CHEBI:36264"/>
    </ligand>
</feature>
<reference evidence="7" key="1">
    <citation type="submission" date="2019-03" db="EMBL/GenBank/DDBJ databases">
        <title>Aquabacterium pictum sp.nov., the first bacteriochlorophyll a-containing freshwater bacterium in the genus Aquabacterium of the class Betaproteobacteria.</title>
        <authorList>
            <person name="Hirose S."/>
            <person name="Tank M."/>
            <person name="Hara E."/>
            <person name="Tamaki H."/>
            <person name="Takaichi S."/>
            <person name="Haruta S."/>
            <person name="Hanada S."/>
        </authorList>
    </citation>
    <scope>NUCLEOTIDE SEQUENCE [LARGE SCALE GENOMIC DNA]</scope>
    <source>
        <strain evidence="7">W35</strain>
    </source>
</reference>
<gene>
    <name evidence="6" type="primary">modB</name>
    <name evidence="6" type="ORF">AQPW35_06680</name>
</gene>
<comment type="caution">
    <text evidence="6">The sequence shown here is derived from an EMBL/GenBank/DDBJ whole genome shotgun (WGS) entry which is preliminary data.</text>
</comment>
<dbReference type="Pfam" id="PF13531">
    <property type="entry name" value="SBP_bac_11"/>
    <property type="match status" value="1"/>
</dbReference>
<keyword evidence="3 5" id="KW-0732">Signal</keyword>
<dbReference type="EMBL" id="BJCL01000001">
    <property type="protein sequence ID" value="GCL61587.1"/>
    <property type="molecule type" value="Genomic_DNA"/>
</dbReference>
<keyword evidence="7" id="KW-1185">Reference proteome</keyword>
<evidence type="ECO:0000256" key="2">
    <source>
        <dbReference type="ARBA" id="ARBA00022723"/>
    </source>
</evidence>
<evidence type="ECO:0000256" key="1">
    <source>
        <dbReference type="ARBA" id="ARBA00009175"/>
    </source>
</evidence>
<dbReference type="CDD" id="cd13539">
    <property type="entry name" value="PBP2_AvModA"/>
    <property type="match status" value="1"/>
</dbReference>
<name>A0A480AMI9_9BURK</name>
<keyword evidence="4" id="KW-0500">Molybdenum</keyword>
<dbReference type="InterPro" id="IPR044084">
    <property type="entry name" value="AvModA-like_subst-bd"/>
</dbReference>
<dbReference type="GO" id="GO:0030973">
    <property type="term" value="F:molybdate ion binding"/>
    <property type="evidence" value="ECO:0007669"/>
    <property type="project" value="InterPro"/>
</dbReference>
<feature type="chain" id="PRO_5019831424" evidence="5">
    <location>
        <begin position="27"/>
        <end position="254"/>
    </location>
</feature>
<dbReference type="PANTHER" id="PTHR30632">
    <property type="entry name" value="MOLYBDATE-BINDING PERIPLASMIC PROTEIN"/>
    <property type="match status" value="1"/>
</dbReference>
<dbReference type="SUPFAM" id="SSF53850">
    <property type="entry name" value="Periplasmic binding protein-like II"/>
    <property type="match status" value="1"/>
</dbReference>
<feature type="binding site" evidence="4">
    <location>
        <position position="63"/>
    </location>
    <ligand>
        <name>molybdate</name>
        <dbReference type="ChEBI" id="CHEBI:36264"/>
    </ligand>
</feature>
<evidence type="ECO:0000313" key="7">
    <source>
        <dbReference type="Proteomes" id="UP000301751"/>
    </source>
</evidence>
<dbReference type="NCBIfam" id="TIGR01256">
    <property type="entry name" value="modA"/>
    <property type="match status" value="1"/>
</dbReference>
<dbReference type="Proteomes" id="UP000301751">
    <property type="component" value="Unassembled WGS sequence"/>
</dbReference>
<proteinExistence type="inferred from homology"/>
<dbReference type="InterPro" id="IPR005950">
    <property type="entry name" value="ModA"/>
</dbReference>
<feature type="signal peptide" evidence="5">
    <location>
        <begin position="1"/>
        <end position="26"/>
    </location>
</feature>
<accession>A0A480AMI9</accession>
<dbReference type="InterPro" id="IPR050682">
    <property type="entry name" value="ModA/WtpA"/>
</dbReference>
<dbReference type="GO" id="GO:0015689">
    <property type="term" value="P:molybdate ion transport"/>
    <property type="evidence" value="ECO:0007669"/>
    <property type="project" value="InterPro"/>
</dbReference>
<keyword evidence="2 4" id="KW-0479">Metal-binding</keyword>
<sequence length="254" mass="26003">MPAMPHLWRTSVLAIACLLATDSAHAGDVTVAVAANFAGPMARIAEGFTAATGHTVKTSAGPTGKFYSQILQGAPFEVLVAADDETPKKLIAEGHAVAGSSFTYAIGVLVLWSARPGVVDDQGAVLASGRFNKLAVANPKLAPYGAAALQVIQARGLGDAITPKLVTGESIAQTYQFVFTGNADLGFVALSQVVVPGKPVTGSFWRVPSSLHSEIRQDAVLLKAGASNPAAKALLAYLQSPAAKAVIQSHGYGG</sequence>
<dbReference type="GO" id="GO:0046872">
    <property type="term" value="F:metal ion binding"/>
    <property type="evidence" value="ECO:0007669"/>
    <property type="project" value="UniProtKB-KW"/>
</dbReference>
<dbReference type="AlphaFoldDB" id="A0A480AMI9"/>
<evidence type="ECO:0000256" key="3">
    <source>
        <dbReference type="ARBA" id="ARBA00022729"/>
    </source>
</evidence>
<dbReference type="Gene3D" id="3.40.190.10">
    <property type="entry name" value="Periplasmic binding protein-like II"/>
    <property type="match status" value="2"/>
</dbReference>
<organism evidence="6 7">
    <name type="scientific">Pseudaquabacterium pictum</name>
    <dbReference type="NCBI Taxonomy" id="2315236"/>
    <lineage>
        <taxon>Bacteria</taxon>
        <taxon>Pseudomonadati</taxon>
        <taxon>Pseudomonadota</taxon>
        <taxon>Betaproteobacteria</taxon>
        <taxon>Burkholderiales</taxon>
        <taxon>Sphaerotilaceae</taxon>
        <taxon>Pseudaquabacterium</taxon>
    </lineage>
</organism>
<evidence type="ECO:0000313" key="6">
    <source>
        <dbReference type="EMBL" id="GCL61587.1"/>
    </source>
</evidence>
<protein>
    <submittedName>
        <fullName evidence="6">Molybdate ABC transporter substrate-binding protein</fullName>
    </submittedName>
</protein>
<dbReference type="PANTHER" id="PTHR30632:SF14">
    <property type="entry name" value="TUNGSTATE_MOLYBDATE_CHROMATE-BINDING PROTEIN MODA"/>
    <property type="match status" value="1"/>
</dbReference>
<comment type="similarity">
    <text evidence="1">Belongs to the bacterial solute-binding protein ModA family.</text>
</comment>